<dbReference type="NCBIfam" id="NF002881">
    <property type="entry name" value="PRK03343.1"/>
    <property type="match status" value="1"/>
</dbReference>
<dbReference type="PATRIC" id="fig|1565605.3.peg.421"/>
<evidence type="ECO:0000256" key="5">
    <source>
        <dbReference type="ARBA" id="ARBA00013151"/>
    </source>
</evidence>
<dbReference type="UniPathway" id="UPA00115">
    <property type="reaction ID" value="UER00414"/>
</dbReference>
<protein>
    <recommendedName>
        <fullName evidence="5 11">Transaldolase</fullName>
        <ecNumber evidence="5 11">2.2.1.2</ecNumber>
    </recommendedName>
</protein>
<dbReference type="EC" id="2.2.1.2" evidence="5 11"/>
<keyword evidence="6 11" id="KW-0963">Cytoplasm</keyword>
<dbReference type="GO" id="GO:0004801">
    <property type="term" value="F:transaldolase activity"/>
    <property type="evidence" value="ECO:0007669"/>
    <property type="project" value="UniProtKB-UniRule"/>
</dbReference>
<dbReference type="HOGENOM" id="CLU_050771_1_0_4"/>
<dbReference type="GO" id="GO:0005737">
    <property type="term" value="C:cytoplasm"/>
    <property type="evidence" value="ECO:0007669"/>
    <property type="project" value="UniProtKB-SubCell"/>
</dbReference>
<dbReference type="PROSITE" id="PS01054">
    <property type="entry name" value="TRANSALDOLASE_1"/>
    <property type="match status" value="1"/>
</dbReference>
<dbReference type="InterPro" id="IPR018225">
    <property type="entry name" value="Transaldolase_AS"/>
</dbReference>
<dbReference type="EMBL" id="CP010554">
    <property type="protein sequence ID" value="AJP47576.1"/>
    <property type="molecule type" value="Genomic_DNA"/>
</dbReference>
<dbReference type="RefSeq" id="WP_237218253.1">
    <property type="nucleotide sequence ID" value="NZ_CP010554.1"/>
</dbReference>
<feature type="active site" description="Schiff-base intermediate with substrate" evidence="11">
    <location>
        <position position="141"/>
    </location>
</feature>
<dbReference type="AlphaFoldDB" id="A0A0C5JJS6"/>
<keyword evidence="7 11" id="KW-0808">Transferase</keyword>
<evidence type="ECO:0000256" key="4">
    <source>
        <dbReference type="ARBA" id="ARBA00008426"/>
    </source>
</evidence>
<name>A0A0C5JJS6_9PROT</name>
<dbReference type="Proteomes" id="UP000061603">
    <property type="component" value="Chromosome"/>
</dbReference>
<organism evidence="12 13">
    <name type="scientific">Rugosibacter aromaticivorans</name>
    <dbReference type="NCBI Taxonomy" id="1565605"/>
    <lineage>
        <taxon>Bacteria</taxon>
        <taxon>Pseudomonadati</taxon>
        <taxon>Pseudomonadota</taxon>
        <taxon>Betaproteobacteria</taxon>
        <taxon>Nitrosomonadales</taxon>
        <taxon>Sterolibacteriaceae</taxon>
        <taxon>Rugosibacter</taxon>
    </lineage>
</organism>
<dbReference type="KEGG" id="rbu:PG1C_02040"/>
<comment type="function">
    <text evidence="1 11">Transaldolase is important for the balance of metabolites in the pentose-phosphate pathway.</text>
</comment>
<keyword evidence="8 11" id="KW-0570">Pentose shunt</keyword>
<evidence type="ECO:0000256" key="10">
    <source>
        <dbReference type="ARBA" id="ARBA00048810"/>
    </source>
</evidence>
<accession>A0A0C5JJS6</accession>
<dbReference type="PANTHER" id="PTHR10683:SF31">
    <property type="entry name" value="TRANSALDOLASE"/>
    <property type="match status" value="1"/>
</dbReference>
<dbReference type="InterPro" id="IPR013785">
    <property type="entry name" value="Aldolase_TIM"/>
</dbReference>
<evidence type="ECO:0000256" key="2">
    <source>
        <dbReference type="ARBA" id="ARBA00004496"/>
    </source>
</evidence>
<dbReference type="GO" id="GO:0006098">
    <property type="term" value="P:pentose-phosphate shunt"/>
    <property type="evidence" value="ECO:0007669"/>
    <property type="project" value="UniProtKB-UniRule"/>
</dbReference>
<keyword evidence="13" id="KW-1185">Reference proteome</keyword>
<comment type="catalytic activity">
    <reaction evidence="10 11">
        <text>D-sedoheptulose 7-phosphate + D-glyceraldehyde 3-phosphate = D-erythrose 4-phosphate + beta-D-fructose 6-phosphate</text>
        <dbReference type="Rhea" id="RHEA:17053"/>
        <dbReference type="ChEBI" id="CHEBI:16897"/>
        <dbReference type="ChEBI" id="CHEBI:57483"/>
        <dbReference type="ChEBI" id="CHEBI:57634"/>
        <dbReference type="ChEBI" id="CHEBI:59776"/>
        <dbReference type="EC" id="2.2.1.2"/>
    </reaction>
</comment>
<reference evidence="12 13" key="1">
    <citation type="journal article" date="2015" name="Genome Announc.">
        <title>Complete Genome Sequence of a Novel Bacterium within the Family Rhodocyclaceae That Degrades Polycyclic Aromatic Hydrocarbons.</title>
        <authorList>
            <person name="Singleton D.R."/>
            <person name="Dickey A.N."/>
            <person name="Scholl E.H."/>
            <person name="Wright F.A."/>
            <person name="Aitken M.D."/>
        </authorList>
    </citation>
    <scope>NUCLEOTIDE SEQUENCE [LARGE SCALE GENOMIC DNA]</scope>
    <source>
        <strain evidence="13">PG1-Ca6</strain>
    </source>
</reference>
<evidence type="ECO:0000256" key="8">
    <source>
        <dbReference type="ARBA" id="ARBA00023126"/>
    </source>
</evidence>
<evidence type="ECO:0000313" key="12">
    <source>
        <dbReference type="EMBL" id="AJP47576.1"/>
    </source>
</evidence>
<dbReference type="Gene3D" id="3.20.20.70">
    <property type="entry name" value="Aldolase class I"/>
    <property type="match status" value="1"/>
</dbReference>
<gene>
    <name evidence="11" type="primary">tal</name>
    <name evidence="12" type="ORF">PG1C_02040</name>
</gene>
<sequence>MNVNPLLQLKTLGQHVWLDNLSRTLLQEGNLQRLITEDGIDGVTSNPAIFQKAIADSLYYREDLQRLRGSNLDAGARYESLVIPDIQAACDTLLPAYASSLGETGYVSLEVSPALAHDMAGTEAAAWRLRQAVGRDNLFIKVPATPAGVRAFEQLTAAGMRVNVTLIFSLAQYEAVAQAYLRGALRWLAGGGNAKQLRSVASVFLSRVDTLVDKRLDAIATAGTAATEKIQQLKGKSGVALAKRCYYRYLEIFHGPEFAMLSQAGVRPQTPLWASTGTKNPAYSDVLYVEPLIGAETINTLPDATLAAFREHGRAATTLTMGMSDAQAHIKALAALGIDLMDVGETLQTEGVRIFVEAYEKLLAAVQ</sequence>
<dbReference type="Pfam" id="PF00923">
    <property type="entry name" value="TAL_FSA"/>
    <property type="match status" value="1"/>
</dbReference>
<evidence type="ECO:0000256" key="6">
    <source>
        <dbReference type="ARBA" id="ARBA00022490"/>
    </source>
</evidence>
<dbReference type="GO" id="GO:0005975">
    <property type="term" value="P:carbohydrate metabolic process"/>
    <property type="evidence" value="ECO:0007669"/>
    <property type="project" value="InterPro"/>
</dbReference>
<dbReference type="PROSITE" id="PS00958">
    <property type="entry name" value="TRANSALDOLASE_2"/>
    <property type="match status" value="1"/>
</dbReference>
<comment type="similarity">
    <text evidence="4 11">Belongs to the transaldolase family. Type 2 subfamily.</text>
</comment>
<comment type="subcellular location">
    <subcellularLocation>
        <location evidence="2 11">Cytoplasm</location>
    </subcellularLocation>
</comment>
<dbReference type="HAMAP" id="MF_00493">
    <property type="entry name" value="Transaldolase_2"/>
    <property type="match status" value="1"/>
</dbReference>
<dbReference type="PANTHER" id="PTHR10683">
    <property type="entry name" value="TRANSALDOLASE"/>
    <property type="match status" value="1"/>
</dbReference>
<evidence type="ECO:0000256" key="9">
    <source>
        <dbReference type="ARBA" id="ARBA00023270"/>
    </source>
</evidence>
<dbReference type="SUPFAM" id="SSF51569">
    <property type="entry name" value="Aldolase"/>
    <property type="match status" value="1"/>
</dbReference>
<evidence type="ECO:0000256" key="1">
    <source>
        <dbReference type="ARBA" id="ARBA00003518"/>
    </source>
</evidence>
<comment type="pathway">
    <text evidence="3 11">Carbohydrate degradation; pentose phosphate pathway; D-glyceraldehyde 3-phosphate and beta-D-fructose 6-phosphate from D-ribose 5-phosphate and D-xylulose 5-phosphate (non-oxidative stage): step 2/3.</text>
</comment>
<evidence type="ECO:0000256" key="11">
    <source>
        <dbReference type="HAMAP-Rule" id="MF_00493"/>
    </source>
</evidence>
<proteinExistence type="inferred from homology"/>
<evidence type="ECO:0000256" key="3">
    <source>
        <dbReference type="ARBA" id="ARBA00004857"/>
    </source>
</evidence>
<dbReference type="InterPro" id="IPR004732">
    <property type="entry name" value="Transaldolase_2"/>
</dbReference>
<evidence type="ECO:0000313" key="13">
    <source>
        <dbReference type="Proteomes" id="UP000061603"/>
    </source>
</evidence>
<dbReference type="STRING" id="1565605.PG1C_02040"/>
<dbReference type="PIRSF" id="PIRSF036915">
    <property type="entry name" value="Trnald_Bac_Plnt"/>
    <property type="match status" value="1"/>
</dbReference>
<dbReference type="NCBIfam" id="TIGR00876">
    <property type="entry name" value="tal_mycobact"/>
    <property type="match status" value="1"/>
</dbReference>
<dbReference type="CDD" id="cd00955">
    <property type="entry name" value="Transaldolase_like"/>
    <property type="match status" value="1"/>
</dbReference>
<evidence type="ECO:0000256" key="7">
    <source>
        <dbReference type="ARBA" id="ARBA00022679"/>
    </source>
</evidence>
<dbReference type="InterPro" id="IPR001585">
    <property type="entry name" value="TAL/FSA"/>
</dbReference>
<keyword evidence="9 11" id="KW-0704">Schiff base</keyword>